<dbReference type="GO" id="GO:0043190">
    <property type="term" value="C:ATP-binding cassette (ABC) transporter complex"/>
    <property type="evidence" value="ECO:0007669"/>
    <property type="project" value="InterPro"/>
</dbReference>
<dbReference type="CDD" id="cd08493">
    <property type="entry name" value="PBP2_DppA_like"/>
    <property type="match status" value="1"/>
</dbReference>
<evidence type="ECO:0000256" key="4">
    <source>
        <dbReference type="SAM" id="SignalP"/>
    </source>
</evidence>
<accession>K6WM84</accession>
<dbReference type="InterPro" id="IPR030678">
    <property type="entry name" value="Peptide/Ni-bd"/>
</dbReference>
<dbReference type="PANTHER" id="PTHR30290">
    <property type="entry name" value="PERIPLASMIC BINDING COMPONENT OF ABC TRANSPORTER"/>
    <property type="match status" value="1"/>
</dbReference>
<evidence type="ECO:0000313" key="7">
    <source>
        <dbReference type="Proteomes" id="UP000008366"/>
    </source>
</evidence>
<evidence type="ECO:0000313" key="6">
    <source>
        <dbReference type="EMBL" id="GAB94891.1"/>
    </source>
</evidence>
<dbReference type="Gene3D" id="3.40.190.10">
    <property type="entry name" value="Periplasmic binding protein-like II"/>
    <property type="match status" value="1"/>
</dbReference>
<dbReference type="InterPro" id="IPR039424">
    <property type="entry name" value="SBP_5"/>
</dbReference>
<dbReference type="Gene3D" id="3.90.76.10">
    <property type="entry name" value="Dipeptide-binding Protein, Domain 1"/>
    <property type="match status" value="1"/>
</dbReference>
<evidence type="ECO:0000256" key="2">
    <source>
        <dbReference type="ARBA" id="ARBA00022448"/>
    </source>
</evidence>
<dbReference type="eggNOG" id="COG0747">
    <property type="taxonomic scope" value="Bacteria"/>
</dbReference>
<keyword evidence="7" id="KW-1185">Reference proteome</keyword>
<keyword evidence="3 4" id="KW-0732">Signal</keyword>
<dbReference type="Proteomes" id="UP000008366">
    <property type="component" value="Unassembled WGS sequence"/>
</dbReference>
<dbReference type="GO" id="GO:0015833">
    <property type="term" value="P:peptide transport"/>
    <property type="evidence" value="ECO:0007669"/>
    <property type="project" value="TreeGrafter"/>
</dbReference>
<proteinExistence type="inferred from homology"/>
<dbReference type="EMBL" id="BAHD01000014">
    <property type="protein sequence ID" value="GAB94891.1"/>
    <property type="molecule type" value="Genomic_DNA"/>
</dbReference>
<protein>
    <submittedName>
        <fullName evidence="6">Putative peptide ABC transporter substrate-binding protein</fullName>
    </submittedName>
</protein>
<reference evidence="6 7" key="1">
    <citation type="submission" date="2012-08" db="EMBL/GenBank/DDBJ databases">
        <title>Whole genome shotgun sequence of Kineosphaera limosa NBRC 100340.</title>
        <authorList>
            <person name="Yoshida I."/>
            <person name="Isaki S."/>
            <person name="Hosoyama A."/>
            <person name="Tsuchikane K."/>
            <person name="Katsumata H."/>
            <person name="Ando Y."/>
            <person name="Ohji S."/>
            <person name="Hamada M."/>
            <person name="Tamura T."/>
            <person name="Yamazoe A."/>
            <person name="Yamazaki S."/>
            <person name="Fujita N."/>
        </authorList>
    </citation>
    <scope>NUCLEOTIDE SEQUENCE [LARGE SCALE GENOMIC DNA]</scope>
    <source>
        <strain evidence="6 7">NBRC 100340</strain>
    </source>
</reference>
<dbReference type="InterPro" id="IPR000914">
    <property type="entry name" value="SBP_5_dom"/>
</dbReference>
<gene>
    <name evidence="6" type="ORF">KILIM_014_00270</name>
</gene>
<keyword evidence="2" id="KW-0813">Transport</keyword>
<feature type="signal peptide" evidence="4">
    <location>
        <begin position="1"/>
        <end position="24"/>
    </location>
</feature>
<dbReference type="AlphaFoldDB" id="K6WM84"/>
<evidence type="ECO:0000256" key="1">
    <source>
        <dbReference type="ARBA" id="ARBA00005695"/>
    </source>
</evidence>
<dbReference type="PIRSF" id="PIRSF002741">
    <property type="entry name" value="MppA"/>
    <property type="match status" value="1"/>
</dbReference>
<dbReference type="SUPFAM" id="SSF53850">
    <property type="entry name" value="Periplasmic binding protein-like II"/>
    <property type="match status" value="1"/>
</dbReference>
<dbReference type="PANTHER" id="PTHR30290:SF9">
    <property type="entry name" value="OLIGOPEPTIDE-BINDING PROTEIN APPA"/>
    <property type="match status" value="1"/>
</dbReference>
<dbReference type="Gene3D" id="3.10.105.10">
    <property type="entry name" value="Dipeptide-binding Protein, Domain 3"/>
    <property type="match status" value="1"/>
</dbReference>
<dbReference type="Pfam" id="PF00496">
    <property type="entry name" value="SBP_bac_5"/>
    <property type="match status" value="1"/>
</dbReference>
<feature type="domain" description="Solute-binding protein family 5" evidence="5">
    <location>
        <begin position="88"/>
        <end position="469"/>
    </location>
</feature>
<dbReference type="RefSeq" id="WP_006591423.1">
    <property type="nucleotide sequence ID" value="NZ_BAHD01000014.1"/>
</dbReference>
<name>K6WM84_9MICO</name>
<evidence type="ECO:0000259" key="5">
    <source>
        <dbReference type="Pfam" id="PF00496"/>
    </source>
</evidence>
<comment type="caution">
    <text evidence="6">The sequence shown here is derived from an EMBL/GenBank/DDBJ whole genome shotgun (WGS) entry which is preliminary data.</text>
</comment>
<comment type="similarity">
    <text evidence="1">Belongs to the bacterial solute-binding protein 5 family.</text>
</comment>
<dbReference type="STRING" id="1184609.KILIM_014_00270"/>
<organism evidence="6 7">
    <name type="scientific">Kineosphaera limosa NBRC 100340</name>
    <dbReference type="NCBI Taxonomy" id="1184609"/>
    <lineage>
        <taxon>Bacteria</taxon>
        <taxon>Bacillati</taxon>
        <taxon>Actinomycetota</taxon>
        <taxon>Actinomycetes</taxon>
        <taxon>Micrococcales</taxon>
        <taxon>Dermatophilaceae</taxon>
        <taxon>Kineosphaera</taxon>
    </lineage>
</organism>
<dbReference type="GO" id="GO:1904680">
    <property type="term" value="F:peptide transmembrane transporter activity"/>
    <property type="evidence" value="ECO:0007669"/>
    <property type="project" value="TreeGrafter"/>
</dbReference>
<evidence type="ECO:0000256" key="3">
    <source>
        <dbReference type="ARBA" id="ARBA00022729"/>
    </source>
</evidence>
<dbReference type="PROSITE" id="PS51257">
    <property type="entry name" value="PROKAR_LIPOPROTEIN"/>
    <property type="match status" value="1"/>
</dbReference>
<dbReference type="GO" id="GO:0042597">
    <property type="term" value="C:periplasmic space"/>
    <property type="evidence" value="ECO:0007669"/>
    <property type="project" value="UniProtKB-ARBA"/>
</dbReference>
<feature type="chain" id="PRO_5003896044" evidence="4">
    <location>
        <begin position="25"/>
        <end position="554"/>
    </location>
</feature>
<sequence length="554" mass="60028">MTMRRKAAPVAVAAAVALALGACAQSERESGGEATGGAGGSYKDTFTFGAAGAPEVFDPFYATDGETFRITRQMFDGLLTIKPGTADLAPALAEKWEPSADGKQWTFTLRQGVVFSDGEPFNAEAACKNFERMFDQNEAAAAGPAEYWRNTMGAFKSDAANSLYQGCTVKDPNTIVIDTKEATSKFPAVLSLASLSMQSPKALEEGKANEVTAQGEGFSYPEYSMNPVGSGPYKLENYDQANRTVTLVANDKYWGEQPKTNKLIFKIIPDESTRRQELQAGSIDGYDLPNPVDWKGLEDAGSKVEVRPAFNILYMGLNPEKNEKLKDVEVRKALYQAINRQQLVDSQLPEGASVATQFIPETVAGYNEALQPVAYDAAAAKEKLQGLTLNFAYPSEVTRPYMPNPQRLFEAIRADLEAAGVTVNVTTRPWNGGYLDGVTAGAFDAWLLGWTGDYNSADNFIGTFFGNLATNDFRTKVTNYGTALSQELAAADATVDEAERTNKYKEINKKLVEQYLPALPLTHSPPALVVSGKVEGLVVSPLTAEEFSTVQVKQ</sequence>
<dbReference type="OrthoDB" id="9796817at2"/>